<proteinExistence type="predicted"/>
<organism evidence="2 3">
    <name type="scientific">Streptomyces nanshensis</name>
    <dbReference type="NCBI Taxonomy" id="518642"/>
    <lineage>
        <taxon>Bacteria</taxon>
        <taxon>Bacillati</taxon>
        <taxon>Actinomycetota</taxon>
        <taxon>Actinomycetes</taxon>
        <taxon>Kitasatosporales</taxon>
        <taxon>Streptomycetaceae</taxon>
        <taxon>Streptomyces</taxon>
    </lineage>
</organism>
<dbReference type="Proteomes" id="UP000175971">
    <property type="component" value="Unassembled WGS sequence"/>
</dbReference>
<feature type="region of interest" description="Disordered" evidence="1">
    <location>
        <begin position="296"/>
        <end position="327"/>
    </location>
</feature>
<evidence type="ECO:0000313" key="3">
    <source>
        <dbReference type="Proteomes" id="UP000175971"/>
    </source>
</evidence>
<dbReference type="RefSeq" id="WP_070205223.1">
    <property type="nucleotide sequence ID" value="NZ_LJGZ01000114.1"/>
</dbReference>
<evidence type="ECO:0008006" key="4">
    <source>
        <dbReference type="Google" id="ProtNLM"/>
    </source>
</evidence>
<reference evidence="2 3" key="1">
    <citation type="journal article" date="2016" name="Front. Microbiol.">
        <title>Comparative Genomics Analysis of Streptomyces Species Reveals Their Adaptation to the Marine Environment and Their Diversity at the Genomic Level.</title>
        <authorList>
            <person name="Tian X."/>
            <person name="Zhang Z."/>
            <person name="Yang T."/>
            <person name="Chen M."/>
            <person name="Li J."/>
            <person name="Chen F."/>
            <person name="Yang J."/>
            <person name="Li W."/>
            <person name="Zhang B."/>
            <person name="Zhang Z."/>
            <person name="Wu J."/>
            <person name="Zhang C."/>
            <person name="Long L."/>
            <person name="Xiao J."/>
        </authorList>
    </citation>
    <scope>NUCLEOTIDE SEQUENCE [LARGE SCALE GENOMIC DNA]</scope>
    <source>
        <strain evidence="2 3">SCSIO M10372</strain>
    </source>
</reference>
<protein>
    <recommendedName>
        <fullName evidence="4">Tetratricopeptide repeat protein</fullName>
    </recommendedName>
</protein>
<accession>A0A1E7LE85</accession>
<sequence>MDITGTVDQDDITRARTILLASGRRTPYEEVDAYRVLARVGPAAYLPRLVRALHDLSYERGHGSGRCGCPGSGYRERPAARLALLEEAVAAARAVDPAEPGRAQLLYQALDFCQRDLYAMGRRAEGLALRAEMLAIGRAQAAADGGPVSQGVREWAVGISEEGRCAEAAELLGELVAARLPDGPGEGTLAWLLLEWIGALHDAGRADEALAAFEGLVTMEAGEAAADRGPVVCHAHALIGYARMLDTWGRGEPAAAVRKEARAVLTELATTGERRSWSGYQASFWVVLLSLSGADSERPASGGRPAPGERPASGGPRPALGVQPQNWSPDVRQRYFDSRTALREEVDALAARAAEDPDGPCAEQVRLHRVLTVRSAVHAESLTHLFAERTRHLFDEGVDLARGLARHRSAEGARALADVLMDRSAFRLAAGEFGPALDDFREASGLLGDAG</sequence>
<dbReference type="AlphaFoldDB" id="A0A1E7LE85"/>
<keyword evidence="3" id="KW-1185">Reference proteome</keyword>
<comment type="caution">
    <text evidence="2">The sequence shown here is derived from an EMBL/GenBank/DDBJ whole genome shotgun (WGS) entry which is preliminary data.</text>
</comment>
<name>A0A1E7LE85_9ACTN</name>
<dbReference type="OrthoDB" id="4334520at2"/>
<evidence type="ECO:0000313" key="2">
    <source>
        <dbReference type="EMBL" id="OEV14529.1"/>
    </source>
</evidence>
<evidence type="ECO:0000256" key="1">
    <source>
        <dbReference type="SAM" id="MobiDB-lite"/>
    </source>
</evidence>
<dbReference type="PATRIC" id="fig|518642.7.peg.8353"/>
<gene>
    <name evidence="2" type="ORF">AN221_42410</name>
</gene>
<dbReference type="EMBL" id="LJGZ01000114">
    <property type="protein sequence ID" value="OEV14529.1"/>
    <property type="molecule type" value="Genomic_DNA"/>
</dbReference>